<gene>
    <name evidence="1" type="ORF">CA13_17430</name>
</gene>
<evidence type="ECO:0000313" key="1">
    <source>
        <dbReference type="EMBL" id="TWT80330.1"/>
    </source>
</evidence>
<sequence>MKDVATYLRLFEAELRHWSSWVANQNGDVEVDFLTCGMKAEDYRIKSEKVMTVGAPQIGRPSSYSLPLGSTSGIFLGCRINVIGVEG</sequence>
<reference evidence="1 2" key="1">
    <citation type="submission" date="2019-02" db="EMBL/GenBank/DDBJ databases">
        <title>Deep-cultivation of Planctomycetes and their phenomic and genomic characterization uncovers novel biology.</title>
        <authorList>
            <person name="Wiegand S."/>
            <person name="Jogler M."/>
            <person name="Boedeker C."/>
            <person name="Pinto D."/>
            <person name="Vollmers J."/>
            <person name="Rivas-Marin E."/>
            <person name="Kohn T."/>
            <person name="Peeters S.H."/>
            <person name="Heuer A."/>
            <person name="Rast P."/>
            <person name="Oberbeckmann S."/>
            <person name="Bunk B."/>
            <person name="Jeske O."/>
            <person name="Meyerdierks A."/>
            <person name="Storesund J.E."/>
            <person name="Kallscheuer N."/>
            <person name="Luecker S."/>
            <person name="Lage O.M."/>
            <person name="Pohl T."/>
            <person name="Merkel B.J."/>
            <person name="Hornburger P."/>
            <person name="Mueller R.-W."/>
            <person name="Bruemmer F."/>
            <person name="Labrenz M."/>
            <person name="Spormann A.M."/>
            <person name="Op Den Camp H."/>
            <person name="Overmann J."/>
            <person name="Amann R."/>
            <person name="Jetten M.S.M."/>
            <person name="Mascher T."/>
            <person name="Medema M.H."/>
            <person name="Devos D.P."/>
            <person name="Kaster A.-K."/>
            <person name="Ovreas L."/>
            <person name="Rohde M."/>
            <person name="Galperin M.Y."/>
            <person name="Jogler C."/>
        </authorList>
    </citation>
    <scope>NUCLEOTIDE SEQUENCE [LARGE SCALE GENOMIC DNA]</scope>
    <source>
        <strain evidence="1 2">CA13</strain>
    </source>
</reference>
<accession>A0A5C5YZG0</accession>
<name>A0A5C5YZG0_9BACT</name>
<comment type="caution">
    <text evidence="1">The sequence shown here is derived from an EMBL/GenBank/DDBJ whole genome shotgun (WGS) entry which is preliminary data.</text>
</comment>
<dbReference type="EMBL" id="SJPJ01000001">
    <property type="protein sequence ID" value="TWT80330.1"/>
    <property type="molecule type" value="Genomic_DNA"/>
</dbReference>
<evidence type="ECO:0000313" key="2">
    <source>
        <dbReference type="Proteomes" id="UP000315010"/>
    </source>
</evidence>
<keyword evidence="2" id="KW-1185">Reference proteome</keyword>
<dbReference type="Proteomes" id="UP000315010">
    <property type="component" value="Unassembled WGS sequence"/>
</dbReference>
<organism evidence="1 2">
    <name type="scientific">Novipirellula herctigrandis</name>
    <dbReference type="NCBI Taxonomy" id="2527986"/>
    <lineage>
        <taxon>Bacteria</taxon>
        <taxon>Pseudomonadati</taxon>
        <taxon>Planctomycetota</taxon>
        <taxon>Planctomycetia</taxon>
        <taxon>Pirellulales</taxon>
        <taxon>Pirellulaceae</taxon>
        <taxon>Novipirellula</taxon>
    </lineage>
</organism>
<dbReference type="AlphaFoldDB" id="A0A5C5YZG0"/>
<protein>
    <submittedName>
        <fullName evidence="1">Uncharacterized protein</fullName>
    </submittedName>
</protein>
<proteinExistence type="predicted"/>